<dbReference type="Pfam" id="PF11992">
    <property type="entry name" value="TgpA_N"/>
    <property type="match status" value="1"/>
</dbReference>
<protein>
    <submittedName>
        <fullName evidence="3">FIG001454: Transglutaminase-like enzymes, putative cysteine proteases</fullName>
    </submittedName>
</protein>
<dbReference type="SMART" id="SM00460">
    <property type="entry name" value="TGc"/>
    <property type="match status" value="1"/>
</dbReference>
<dbReference type="InterPro" id="IPR038765">
    <property type="entry name" value="Papain-like_cys_pep_sf"/>
</dbReference>
<dbReference type="InterPro" id="IPR021878">
    <property type="entry name" value="TgpA_N"/>
</dbReference>
<dbReference type="PANTHER" id="PTHR42736">
    <property type="entry name" value="PROTEIN-GLUTAMINE GAMMA-GLUTAMYLTRANSFERASE"/>
    <property type="match status" value="1"/>
</dbReference>
<evidence type="ECO:0000313" key="3">
    <source>
        <dbReference type="EMBL" id="SFV63491.1"/>
    </source>
</evidence>
<name>A0A1W1CCN6_9ZZZZ</name>
<dbReference type="AlphaFoldDB" id="A0A1W1CCN6"/>
<evidence type="ECO:0000259" key="2">
    <source>
        <dbReference type="SMART" id="SM00460"/>
    </source>
</evidence>
<dbReference type="InterPro" id="IPR002931">
    <property type="entry name" value="Transglutaminase-like"/>
</dbReference>
<feature type="transmembrane region" description="Helical" evidence="1">
    <location>
        <begin position="540"/>
        <end position="560"/>
    </location>
</feature>
<organism evidence="3">
    <name type="scientific">hydrothermal vent metagenome</name>
    <dbReference type="NCBI Taxonomy" id="652676"/>
    <lineage>
        <taxon>unclassified sequences</taxon>
        <taxon>metagenomes</taxon>
        <taxon>ecological metagenomes</taxon>
    </lineage>
</organism>
<feature type="transmembrane region" description="Helical" evidence="1">
    <location>
        <begin position="168"/>
        <end position="186"/>
    </location>
</feature>
<proteinExistence type="predicted"/>
<feature type="transmembrane region" description="Helical" evidence="1">
    <location>
        <begin position="59"/>
        <end position="81"/>
    </location>
</feature>
<dbReference type="EMBL" id="FPHG01000062">
    <property type="protein sequence ID" value="SFV63491.1"/>
    <property type="molecule type" value="Genomic_DNA"/>
</dbReference>
<accession>A0A1W1CCN6</accession>
<keyword evidence="3" id="KW-0645">Protease</keyword>
<keyword evidence="1" id="KW-1133">Transmembrane helix</keyword>
<dbReference type="InterPro" id="IPR052901">
    <property type="entry name" value="Bact_TGase-like"/>
</dbReference>
<reference evidence="3" key="1">
    <citation type="submission" date="2016-10" db="EMBL/GenBank/DDBJ databases">
        <authorList>
            <person name="de Groot N.N."/>
        </authorList>
    </citation>
    <scope>NUCLEOTIDE SEQUENCE</scope>
</reference>
<dbReference type="Pfam" id="PF01841">
    <property type="entry name" value="Transglut_core"/>
    <property type="match status" value="1"/>
</dbReference>
<dbReference type="GO" id="GO:0008233">
    <property type="term" value="F:peptidase activity"/>
    <property type="evidence" value="ECO:0007669"/>
    <property type="project" value="UniProtKB-KW"/>
</dbReference>
<dbReference type="PANTHER" id="PTHR42736:SF1">
    <property type="entry name" value="PROTEIN-GLUTAMINE GAMMA-GLUTAMYLTRANSFERASE"/>
    <property type="match status" value="1"/>
</dbReference>
<feature type="domain" description="Transglutaminase-like" evidence="2">
    <location>
        <begin position="411"/>
        <end position="481"/>
    </location>
</feature>
<dbReference type="Gene3D" id="3.10.620.30">
    <property type="match status" value="1"/>
</dbReference>
<gene>
    <name evidence="3" type="ORF">MNB_SV-9-1305</name>
</gene>
<feature type="transmembrane region" description="Helical" evidence="1">
    <location>
        <begin position="87"/>
        <end position="106"/>
    </location>
</feature>
<feature type="transmembrane region" description="Helical" evidence="1">
    <location>
        <begin position="138"/>
        <end position="156"/>
    </location>
</feature>
<sequence>MKSLHTSLDINNWQLRHLDIAYIVVLIPLLLIIKLPMLIFMLFVLTLLLLKKDGLNNSIFIMLSTTVLGILAIFISLYGTFDFAGLSKLKLFLELLIYMLIFAVSLQRLKREINFYLLLSPLLLLAFSLFFFTSVTMLGYVIFEIFIFLWLILSQIMRSSVKESLRMAGMMFALSIPSVVILFIFFPRISFDHATYGFKGDVEHRMGHDGTMFLDNTALLVPSEKIVMEVSFDKEIPPSDKLYFRGSILYTDKKDHWEKLPQFLSQPLNISYDKKGSIHYRVTLYPTNKKWLYQLDMPLSKPQIDNKEVTMSRDFITTTKEDIKEILHYDSYSFINYNLVGGVDNIVKIFALGSDKNSNPKSWSIADKIVKNNPLPEDRVNKIIELFKSSGLTYTLKPKPLDLNNSTDSFLFDTKRGYCVHFASSFATLSRMVGVPSRVITGYRGNRSNSLKNYLIVKEKDAHAWVELLIKGRWVRYDATTLASYMDSDTESLLNQTNNNKQSAINMYFMYMKYQIDTWILNYSYIRQMQLLDKAEKNPWFVAKFIGAIILIILFSYILISRFRTPLCHDKLLCLLSPLIDKLKDNGFSREDEETMHKFLQRYIELNPESIEIENIDRIYEQIRYAEDNSPKLLEELKRNIDILIKKL</sequence>
<keyword evidence="3" id="KW-0378">Hydrolase</keyword>
<feature type="transmembrane region" description="Helical" evidence="1">
    <location>
        <begin position="113"/>
        <end position="132"/>
    </location>
</feature>
<evidence type="ECO:0000256" key="1">
    <source>
        <dbReference type="SAM" id="Phobius"/>
    </source>
</evidence>
<keyword evidence="1" id="KW-0472">Membrane</keyword>
<dbReference type="SUPFAM" id="SSF54001">
    <property type="entry name" value="Cysteine proteinases"/>
    <property type="match status" value="1"/>
</dbReference>
<dbReference type="GO" id="GO:0006508">
    <property type="term" value="P:proteolysis"/>
    <property type="evidence" value="ECO:0007669"/>
    <property type="project" value="UniProtKB-KW"/>
</dbReference>
<keyword evidence="1" id="KW-0812">Transmembrane</keyword>
<feature type="transmembrane region" description="Helical" evidence="1">
    <location>
        <begin position="20"/>
        <end position="50"/>
    </location>
</feature>